<dbReference type="Proteomes" id="UP001165168">
    <property type="component" value="Unassembled WGS sequence"/>
</dbReference>
<dbReference type="AlphaFoldDB" id="A0AAV5P4L2"/>
<dbReference type="Pfam" id="PF00293">
    <property type="entry name" value="NUDIX"/>
    <property type="match status" value="1"/>
</dbReference>
<dbReference type="CDD" id="cd03674">
    <property type="entry name" value="NUDIX_Hydrolase"/>
    <property type="match status" value="1"/>
</dbReference>
<dbReference type="InterPro" id="IPR000086">
    <property type="entry name" value="NUDIX_hydrolase_dom"/>
</dbReference>
<evidence type="ECO:0000259" key="1">
    <source>
        <dbReference type="PROSITE" id="PS51462"/>
    </source>
</evidence>
<name>A0AAV5P4L2_CELCE</name>
<dbReference type="PROSITE" id="PS51462">
    <property type="entry name" value="NUDIX"/>
    <property type="match status" value="1"/>
</dbReference>
<evidence type="ECO:0000313" key="3">
    <source>
        <dbReference type="Proteomes" id="UP001165168"/>
    </source>
</evidence>
<proteinExistence type="predicted"/>
<sequence length="236" mass="25462">MTAPDPAALLARDALDRLDRWEPVDPRQGALAAEYRAFVRGDAGPRAEAMRRDGGPQHLTASCFVLSPGLDRVLLCFHRKGRFWVQVGGHTEPEDTTLAGAAYREAREESGIEDLVPFDPDPEPGVPLDADPEQGADPVVGAGAAPSAPVDVHRHDLAAAFGTCRTHWDVGFVAFADPDARTVVSDESEDVAWFPVDALPPGTPDDFPVRLATVLAEVRHRRRAGLPTRESPGRAR</sequence>
<gene>
    <name evidence="2" type="ORF">Ccel01_06590</name>
</gene>
<feature type="domain" description="Nudix hydrolase" evidence="1">
    <location>
        <begin position="56"/>
        <end position="217"/>
    </location>
</feature>
<organism evidence="2 3">
    <name type="scientific">Cellulosimicrobium cellulans</name>
    <name type="common">Arthrobacter luteus</name>
    <dbReference type="NCBI Taxonomy" id="1710"/>
    <lineage>
        <taxon>Bacteria</taxon>
        <taxon>Bacillati</taxon>
        <taxon>Actinomycetota</taxon>
        <taxon>Actinomycetes</taxon>
        <taxon>Micrococcales</taxon>
        <taxon>Promicromonosporaceae</taxon>
        <taxon>Cellulosimicrobium</taxon>
    </lineage>
</organism>
<dbReference type="InterPro" id="IPR015797">
    <property type="entry name" value="NUDIX_hydrolase-like_dom_sf"/>
</dbReference>
<protein>
    <submittedName>
        <fullName evidence="2">NTP pyrophosphohydrolase</fullName>
    </submittedName>
</protein>
<dbReference type="RefSeq" id="WP_170982041.1">
    <property type="nucleotide sequence ID" value="NZ_BSTG01000001.1"/>
</dbReference>
<dbReference type="Gene3D" id="3.90.79.10">
    <property type="entry name" value="Nucleoside Triphosphate Pyrophosphohydrolase"/>
    <property type="match status" value="1"/>
</dbReference>
<accession>A0AAV5P4L2</accession>
<dbReference type="SUPFAM" id="SSF55811">
    <property type="entry name" value="Nudix"/>
    <property type="match status" value="1"/>
</dbReference>
<evidence type="ECO:0000313" key="2">
    <source>
        <dbReference type="EMBL" id="GLY56057.1"/>
    </source>
</evidence>
<dbReference type="EMBL" id="BSTG01000001">
    <property type="protein sequence ID" value="GLY56057.1"/>
    <property type="molecule type" value="Genomic_DNA"/>
</dbReference>
<reference evidence="2" key="1">
    <citation type="submission" date="2023-03" db="EMBL/GenBank/DDBJ databases">
        <title>Cellulosimicrobium cellulans NBRC 103059.</title>
        <authorList>
            <person name="Ichikawa N."/>
            <person name="Sato H."/>
            <person name="Tonouchi N."/>
        </authorList>
    </citation>
    <scope>NUCLEOTIDE SEQUENCE</scope>
    <source>
        <strain evidence="2">NBRC 103059</strain>
    </source>
</reference>
<comment type="caution">
    <text evidence="2">The sequence shown here is derived from an EMBL/GenBank/DDBJ whole genome shotgun (WGS) entry which is preliminary data.</text>
</comment>